<sequence length="44" mass="5000">MHLRISCGFFLTTSRGAVTRVEVYKPVYKPRRRGGSKTLSDLKS</sequence>
<reference evidence="1" key="1">
    <citation type="submission" date="2014-11" db="EMBL/GenBank/DDBJ databases">
        <authorList>
            <person name="Amaro Gonzalez C."/>
        </authorList>
    </citation>
    <scope>NUCLEOTIDE SEQUENCE</scope>
</reference>
<name>A0A0E9P564_ANGAN</name>
<accession>A0A0E9P564</accession>
<protein>
    <submittedName>
        <fullName evidence="1">Uncharacterized protein</fullName>
    </submittedName>
</protein>
<proteinExistence type="predicted"/>
<reference evidence="1" key="2">
    <citation type="journal article" date="2015" name="Fish Shellfish Immunol.">
        <title>Early steps in the European eel (Anguilla anguilla)-Vibrio vulnificus interaction in the gills: Role of the RtxA13 toxin.</title>
        <authorList>
            <person name="Callol A."/>
            <person name="Pajuelo D."/>
            <person name="Ebbesson L."/>
            <person name="Teles M."/>
            <person name="MacKenzie S."/>
            <person name="Amaro C."/>
        </authorList>
    </citation>
    <scope>NUCLEOTIDE SEQUENCE</scope>
</reference>
<dbReference type="EMBL" id="GBXM01109123">
    <property type="protein sequence ID" value="JAG99453.1"/>
    <property type="molecule type" value="Transcribed_RNA"/>
</dbReference>
<evidence type="ECO:0000313" key="1">
    <source>
        <dbReference type="EMBL" id="JAG99453.1"/>
    </source>
</evidence>
<dbReference type="AlphaFoldDB" id="A0A0E9P564"/>
<organism evidence="1">
    <name type="scientific">Anguilla anguilla</name>
    <name type="common">European freshwater eel</name>
    <name type="synonym">Muraena anguilla</name>
    <dbReference type="NCBI Taxonomy" id="7936"/>
    <lineage>
        <taxon>Eukaryota</taxon>
        <taxon>Metazoa</taxon>
        <taxon>Chordata</taxon>
        <taxon>Craniata</taxon>
        <taxon>Vertebrata</taxon>
        <taxon>Euteleostomi</taxon>
        <taxon>Actinopterygii</taxon>
        <taxon>Neopterygii</taxon>
        <taxon>Teleostei</taxon>
        <taxon>Anguilliformes</taxon>
        <taxon>Anguillidae</taxon>
        <taxon>Anguilla</taxon>
    </lineage>
</organism>